<protein>
    <submittedName>
        <fullName evidence="2">Phage holin family protein</fullName>
    </submittedName>
</protein>
<dbReference type="AlphaFoldDB" id="A0A5B0EF70"/>
<dbReference type="SUPFAM" id="SSF103473">
    <property type="entry name" value="MFS general substrate transporter"/>
    <property type="match status" value="1"/>
</dbReference>
<evidence type="ECO:0000313" key="2">
    <source>
        <dbReference type="EMBL" id="KAA0977296.1"/>
    </source>
</evidence>
<feature type="transmembrane region" description="Helical" evidence="1">
    <location>
        <begin position="5"/>
        <end position="25"/>
    </location>
</feature>
<dbReference type="Proteomes" id="UP000323856">
    <property type="component" value="Unassembled WGS sequence"/>
</dbReference>
<gene>
    <name evidence="2" type="ORF">FQ154_08265</name>
</gene>
<organism evidence="2 3">
    <name type="scientific">Paeniglutamicibacter gangotriensis</name>
    <dbReference type="NCBI Taxonomy" id="254787"/>
    <lineage>
        <taxon>Bacteria</taxon>
        <taxon>Bacillati</taxon>
        <taxon>Actinomycetota</taxon>
        <taxon>Actinomycetes</taxon>
        <taxon>Micrococcales</taxon>
        <taxon>Micrococcaceae</taxon>
        <taxon>Paeniglutamicibacter</taxon>
    </lineage>
</organism>
<reference evidence="2 3" key="1">
    <citation type="submission" date="2019-07" db="EMBL/GenBank/DDBJ databases">
        <title>Analysis of the biochemical properties, biological activity and biotechnological potential of siderophores and biosurfactants produced by Antarctic psychrotolerant bacteria.</title>
        <authorList>
            <person name="Styczynski M."/>
            <person name="Krucon T."/>
            <person name="Decewicz P."/>
            <person name="Dziewit L."/>
        </authorList>
    </citation>
    <scope>NUCLEOTIDE SEQUENCE [LARGE SCALE GENOMIC DNA]</scope>
    <source>
        <strain evidence="2 3">ANT_H27</strain>
    </source>
</reference>
<keyword evidence="1" id="KW-1133">Transmembrane helix</keyword>
<feature type="transmembrane region" description="Helical" evidence="1">
    <location>
        <begin position="96"/>
        <end position="119"/>
    </location>
</feature>
<keyword evidence="1" id="KW-0472">Membrane</keyword>
<dbReference type="InterPro" id="IPR036259">
    <property type="entry name" value="MFS_trans_sf"/>
</dbReference>
<proteinExistence type="predicted"/>
<sequence length="132" mass="14511">MIRFLIRLAIFVVSSALGLIVTSWLLENFKIQVSGFIVAVLVFTVVQGIITPFVATMAKRYASAFLGGVGLLATALALFIAQLFPGGLEIRGGSTWVLGALLVWLVSALGTFLLPFWWLREKRNRRKEAKEA</sequence>
<evidence type="ECO:0000256" key="1">
    <source>
        <dbReference type="SAM" id="Phobius"/>
    </source>
</evidence>
<feature type="transmembrane region" description="Helical" evidence="1">
    <location>
        <begin position="31"/>
        <end position="54"/>
    </location>
</feature>
<name>A0A5B0EF70_9MICC</name>
<dbReference type="RefSeq" id="WP_007272889.1">
    <property type="nucleotide sequence ID" value="NZ_VOBL01000007.1"/>
</dbReference>
<comment type="caution">
    <text evidence="2">The sequence shown here is derived from an EMBL/GenBank/DDBJ whole genome shotgun (WGS) entry which is preliminary data.</text>
</comment>
<dbReference type="Pfam" id="PF04020">
    <property type="entry name" value="Phage_holin_4_2"/>
    <property type="match status" value="1"/>
</dbReference>
<dbReference type="EMBL" id="VOBL01000007">
    <property type="protein sequence ID" value="KAA0977296.1"/>
    <property type="molecule type" value="Genomic_DNA"/>
</dbReference>
<feature type="transmembrane region" description="Helical" evidence="1">
    <location>
        <begin position="61"/>
        <end position="84"/>
    </location>
</feature>
<dbReference type="OrthoDB" id="4871734at2"/>
<accession>A0A5B0EF70</accession>
<dbReference type="InterPro" id="IPR007165">
    <property type="entry name" value="Phage_holin_4_2"/>
</dbReference>
<keyword evidence="1" id="KW-0812">Transmembrane</keyword>
<evidence type="ECO:0000313" key="3">
    <source>
        <dbReference type="Proteomes" id="UP000323856"/>
    </source>
</evidence>